<gene>
    <name evidence="9" type="ORF">ICI42_22585</name>
</gene>
<keyword evidence="6" id="KW-0411">Iron-sulfur</keyword>
<dbReference type="Gene3D" id="3.10.20.30">
    <property type="match status" value="1"/>
</dbReference>
<sequence length="322" mass="34561">MRDANERLLSIVRSRFETPNIVVLELSGDGGEALPAWTPGAHIDLVLPSGKSRQYSLCGNPSDRSRYCIAVLRETMGRGGSLEIHEIARKDMVLTVRGPRNHFELVEAKAYLFIAGGIGITPMLPMIRAAEAAGAPWRLVYGGRSKATMGFFNEILERQGGAVTLLPEDEAGRPDLDALLATVGSGEVVYGCGPGGMLTALEEASVRRGLSNVLHIERFGAAENMPPPADLVGDSAFEVELRTSGITLQVPPDRSLGDTLLDAGIPVPFSCQEGYCGSCETRVLEGVPDHRDTILTDEEKAEGTLMMVCCGRSKTPRLVLDL</sequence>
<dbReference type="InterPro" id="IPR039261">
    <property type="entry name" value="FNR_nucleotide-bd"/>
</dbReference>
<dbReference type="PANTHER" id="PTHR47354:SF1">
    <property type="entry name" value="CARNITINE MONOOXYGENASE REDUCTASE SUBUNIT"/>
    <property type="match status" value="1"/>
</dbReference>
<evidence type="ECO:0000313" key="9">
    <source>
        <dbReference type="EMBL" id="MBD0417428.1"/>
    </source>
</evidence>
<dbReference type="PROSITE" id="PS51085">
    <property type="entry name" value="2FE2S_FER_2"/>
    <property type="match status" value="1"/>
</dbReference>
<dbReference type="GO" id="GO:0046872">
    <property type="term" value="F:metal ion binding"/>
    <property type="evidence" value="ECO:0007669"/>
    <property type="project" value="UniProtKB-KW"/>
</dbReference>
<proteinExistence type="predicted"/>
<dbReference type="Proteomes" id="UP000643405">
    <property type="component" value="Unassembled WGS sequence"/>
</dbReference>
<reference evidence="9" key="1">
    <citation type="submission" date="2020-09" db="EMBL/GenBank/DDBJ databases">
        <title>Genome seq and assembly of Tianweitania sp.</title>
        <authorList>
            <person name="Chhetri G."/>
        </authorList>
    </citation>
    <scope>NUCLEOTIDE SEQUENCE</scope>
    <source>
        <strain evidence="9">Rool2</strain>
    </source>
</reference>
<evidence type="ECO:0000259" key="8">
    <source>
        <dbReference type="PROSITE" id="PS51384"/>
    </source>
</evidence>
<dbReference type="AlphaFoldDB" id="A0A8J6PZ53"/>
<dbReference type="PRINTS" id="PR00409">
    <property type="entry name" value="PHDIOXRDTASE"/>
</dbReference>
<dbReference type="PROSITE" id="PS00197">
    <property type="entry name" value="2FE2S_FER_1"/>
    <property type="match status" value="1"/>
</dbReference>
<dbReference type="Gene3D" id="3.40.50.80">
    <property type="entry name" value="Nucleotide-binding domain of ferredoxin-NADP reductase (FNR) module"/>
    <property type="match status" value="1"/>
</dbReference>
<dbReference type="InterPro" id="IPR036010">
    <property type="entry name" value="2Fe-2S_ferredoxin-like_sf"/>
</dbReference>
<evidence type="ECO:0000256" key="4">
    <source>
        <dbReference type="ARBA" id="ARBA00023002"/>
    </source>
</evidence>
<keyword evidence="2" id="KW-0001">2Fe-2S</keyword>
<keyword evidence="4" id="KW-0560">Oxidoreductase</keyword>
<evidence type="ECO:0000256" key="3">
    <source>
        <dbReference type="ARBA" id="ARBA00022723"/>
    </source>
</evidence>
<evidence type="ECO:0000256" key="2">
    <source>
        <dbReference type="ARBA" id="ARBA00022714"/>
    </source>
</evidence>
<evidence type="ECO:0000259" key="7">
    <source>
        <dbReference type="PROSITE" id="PS51085"/>
    </source>
</evidence>
<dbReference type="PANTHER" id="PTHR47354">
    <property type="entry name" value="NADH OXIDOREDUCTASE HCR"/>
    <property type="match status" value="1"/>
</dbReference>
<dbReference type="CDD" id="cd06185">
    <property type="entry name" value="PDR_like"/>
    <property type="match status" value="1"/>
</dbReference>
<feature type="domain" description="FAD-binding FR-type" evidence="8">
    <location>
        <begin position="4"/>
        <end position="106"/>
    </location>
</feature>
<keyword evidence="10" id="KW-1185">Reference proteome</keyword>
<evidence type="ECO:0000256" key="6">
    <source>
        <dbReference type="ARBA" id="ARBA00023014"/>
    </source>
</evidence>
<dbReference type="GO" id="GO:0051537">
    <property type="term" value="F:2 iron, 2 sulfur cluster binding"/>
    <property type="evidence" value="ECO:0007669"/>
    <property type="project" value="UniProtKB-KW"/>
</dbReference>
<organism evidence="9 10">
    <name type="scientific">Oryzicola mucosus</name>
    <dbReference type="NCBI Taxonomy" id="2767425"/>
    <lineage>
        <taxon>Bacteria</taxon>
        <taxon>Pseudomonadati</taxon>
        <taxon>Pseudomonadota</taxon>
        <taxon>Alphaproteobacteria</taxon>
        <taxon>Hyphomicrobiales</taxon>
        <taxon>Phyllobacteriaceae</taxon>
        <taxon>Oryzicola</taxon>
    </lineage>
</organism>
<dbReference type="EMBL" id="JACVVX010000014">
    <property type="protein sequence ID" value="MBD0417428.1"/>
    <property type="molecule type" value="Genomic_DNA"/>
</dbReference>
<evidence type="ECO:0000256" key="1">
    <source>
        <dbReference type="ARBA" id="ARBA00022630"/>
    </source>
</evidence>
<dbReference type="Gene3D" id="2.40.30.10">
    <property type="entry name" value="Translation factors"/>
    <property type="match status" value="1"/>
</dbReference>
<dbReference type="InterPro" id="IPR017938">
    <property type="entry name" value="Riboflavin_synthase-like_b-brl"/>
</dbReference>
<dbReference type="GO" id="GO:0016491">
    <property type="term" value="F:oxidoreductase activity"/>
    <property type="evidence" value="ECO:0007669"/>
    <property type="project" value="UniProtKB-KW"/>
</dbReference>
<protein>
    <submittedName>
        <fullName evidence="9">Oxidoreductase</fullName>
    </submittedName>
</protein>
<dbReference type="InterPro" id="IPR006058">
    <property type="entry name" value="2Fe2S_fd_BS"/>
</dbReference>
<dbReference type="CDD" id="cd00207">
    <property type="entry name" value="fer2"/>
    <property type="match status" value="1"/>
</dbReference>
<accession>A0A8J6PZ53</accession>
<feature type="domain" description="2Fe-2S ferredoxin-type" evidence="7">
    <location>
        <begin position="237"/>
        <end position="322"/>
    </location>
</feature>
<dbReference type="InterPro" id="IPR017927">
    <property type="entry name" value="FAD-bd_FR_type"/>
</dbReference>
<keyword evidence="5" id="KW-0408">Iron</keyword>
<evidence type="ECO:0000313" key="10">
    <source>
        <dbReference type="Proteomes" id="UP000643405"/>
    </source>
</evidence>
<dbReference type="SUPFAM" id="SSF54292">
    <property type="entry name" value="2Fe-2S ferredoxin-like"/>
    <property type="match status" value="1"/>
</dbReference>
<dbReference type="InterPro" id="IPR012675">
    <property type="entry name" value="Beta-grasp_dom_sf"/>
</dbReference>
<keyword evidence="3" id="KW-0479">Metal-binding</keyword>
<name>A0A8J6PZ53_9HYPH</name>
<comment type="caution">
    <text evidence="9">The sequence shown here is derived from an EMBL/GenBank/DDBJ whole genome shotgun (WGS) entry which is preliminary data.</text>
</comment>
<keyword evidence="1" id="KW-0285">Flavoprotein</keyword>
<dbReference type="Pfam" id="PF00111">
    <property type="entry name" value="Fer2"/>
    <property type="match status" value="1"/>
</dbReference>
<evidence type="ECO:0000256" key="5">
    <source>
        <dbReference type="ARBA" id="ARBA00023004"/>
    </source>
</evidence>
<dbReference type="SUPFAM" id="SSF52343">
    <property type="entry name" value="Ferredoxin reductase-like, C-terminal NADP-linked domain"/>
    <property type="match status" value="1"/>
</dbReference>
<dbReference type="PROSITE" id="PS51384">
    <property type="entry name" value="FAD_FR"/>
    <property type="match status" value="1"/>
</dbReference>
<dbReference type="InterPro" id="IPR050415">
    <property type="entry name" value="MRET"/>
</dbReference>
<dbReference type="SUPFAM" id="SSF63380">
    <property type="entry name" value="Riboflavin synthase domain-like"/>
    <property type="match status" value="1"/>
</dbReference>
<dbReference type="InterPro" id="IPR001041">
    <property type="entry name" value="2Fe-2S_ferredoxin-type"/>
</dbReference>